<protein>
    <recommendedName>
        <fullName evidence="6">ESCRT-II complex subunit VPS25</fullName>
    </recommendedName>
</protein>
<keyword evidence="5" id="KW-1185">Reference proteome</keyword>
<keyword evidence="3" id="KW-0653">Protein transport</keyword>
<dbReference type="EMBL" id="JAFCIX010000395">
    <property type="protein sequence ID" value="KAH6591872.1"/>
    <property type="molecule type" value="Genomic_DNA"/>
</dbReference>
<evidence type="ECO:0008006" key="6">
    <source>
        <dbReference type="Google" id="ProtNLM"/>
    </source>
</evidence>
<evidence type="ECO:0000256" key="1">
    <source>
        <dbReference type="ARBA" id="ARBA00009674"/>
    </source>
</evidence>
<dbReference type="Gene3D" id="1.10.10.10">
    <property type="entry name" value="Winged helix-like DNA-binding domain superfamily/Winged helix DNA-binding domain"/>
    <property type="match status" value="1"/>
</dbReference>
<dbReference type="InterPro" id="IPR014041">
    <property type="entry name" value="ESCRT-II_cplx_Vps25-sub_N"/>
</dbReference>
<name>A0ABQ8F457_9FUNG</name>
<accession>A0ABQ8F457</accession>
<keyword evidence="2" id="KW-0813">Transport</keyword>
<dbReference type="Proteomes" id="UP001648503">
    <property type="component" value="Unassembled WGS sequence"/>
</dbReference>
<sequence>MQQRPKSMFCIITFPLQRISASYQRFISALLWLIMAARPFEFPAIYSFPPFFTQQPTLDTWHKQRQMWCDLILSHSEHSKTFIIDLNESVGKTEPFYNPHIQRSLPRDSLVLVLDHLVTHMHMAEWVTKDRSRCLIYWRSPDEWASLVYKWVCDTGRTGTVCTTYEIFLSDETVDEPFHGIPETIITKVLDTLVKQDKSQIFNSNDGNTGVKFI</sequence>
<gene>
    <name evidence="4" type="ORF">BASA50_008472</name>
</gene>
<dbReference type="InterPro" id="IPR036388">
    <property type="entry name" value="WH-like_DNA-bd_sf"/>
</dbReference>
<dbReference type="InterPro" id="IPR008570">
    <property type="entry name" value="ESCRT-II_cplx_Vps25-sub"/>
</dbReference>
<dbReference type="Pfam" id="PF05871">
    <property type="entry name" value="ESCRT-II"/>
    <property type="match status" value="1"/>
</dbReference>
<proteinExistence type="inferred from homology"/>
<comment type="similarity">
    <text evidence="1">Belongs to the VPS25 family.</text>
</comment>
<evidence type="ECO:0000256" key="2">
    <source>
        <dbReference type="ARBA" id="ARBA00022448"/>
    </source>
</evidence>
<dbReference type="Gene3D" id="1.10.10.570">
    <property type="entry name" value="Winged helix' DNA-binding domain. Chain C. Domain 1"/>
    <property type="match status" value="1"/>
</dbReference>
<dbReference type="SUPFAM" id="SSF46785">
    <property type="entry name" value="Winged helix' DNA-binding domain"/>
    <property type="match status" value="2"/>
</dbReference>
<dbReference type="PANTHER" id="PTHR13149:SF0">
    <property type="entry name" value="VACUOLAR PROTEIN-SORTING-ASSOCIATED PROTEIN 25"/>
    <property type="match status" value="1"/>
</dbReference>
<comment type="caution">
    <text evidence="4">The sequence shown here is derived from an EMBL/GenBank/DDBJ whole genome shotgun (WGS) entry which is preliminary data.</text>
</comment>
<evidence type="ECO:0000313" key="5">
    <source>
        <dbReference type="Proteomes" id="UP001648503"/>
    </source>
</evidence>
<dbReference type="InterPro" id="IPR036390">
    <property type="entry name" value="WH_DNA-bd_sf"/>
</dbReference>
<dbReference type="PANTHER" id="PTHR13149">
    <property type="entry name" value="VACUOLAR PROTEIN SORTING-ASSOCIATED PROTEIN VPS25"/>
    <property type="match status" value="1"/>
</dbReference>
<evidence type="ECO:0000313" key="4">
    <source>
        <dbReference type="EMBL" id="KAH6591872.1"/>
    </source>
</evidence>
<reference evidence="4 5" key="1">
    <citation type="submission" date="2021-02" db="EMBL/GenBank/DDBJ databases">
        <title>Variation within the Batrachochytrium salamandrivorans European outbreak.</title>
        <authorList>
            <person name="Kelly M."/>
            <person name="Pasmans F."/>
            <person name="Shea T.P."/>
            <person name="Munoz J.F."/>
            <person name="Carranza S."/>
            <person name="Cuomo C.A."/>
            <person name="Martel A."/>
        </authorList>
    </citation>
    <scope>NUCLEOTIDE SEQUENCE [LARGE SCALE GENOMIC DNA]</scope>
    <source>
        <strain evidence="4 5">AMFP18/2</strain>
    </source>
</reference>
<organism evidence="4 5">
    <name type="scientific">Batrachochytrium salamandrivorans</name>
    <dbReference type="NCBI Taxonomy" id="1357716"/>
    <lineage>
        <taxon>Eukaryota</taxon>
        <taxon>Fungi</taxon>
        <taxon>Fungi incertae sedis</taxon>
        <taxon>Chytridiomycota</taxon>
        <taxon>Chytridiomycota incertae sedis</taxon>
        <taxon>Chytridiomycetes</taxon>
        <taxon>Rhizophydiales</taxon>
        <taxon>Rhizophydiales incertae sedis</taxon>
        <taxon>Batrachochytrium</taxon>
    </lineage>
</organism>
<evidence type="ECO:0000256" key="3">
    <source>
        <dbReference type="ARBA" id="ARBA00022927"/>
    </source>
</evidence>